<comment type="caution">
    <text evidence="2">The sequence shown here is derived from an EMBL/GenBank/DDBJ whole genome shotgun (WGS) entry which is preliminary data.</text>
</comment>
<feature type="transmembrane region" description="Helical" evidence="1">
    <location>
        <begin position="55"/>
        <end position="78"/>
    </location>
</feature>
<keyword evidence="1" id="KW-0472">Membrane</keyword>
<evidence type="ECO:0008006" key="4">
    <source>
        <dbReference type="Google" id="ProtNLM"/>
    </source>
</evidence>
<evidence type="ECO:0000256" key="1">
    <source>
        <dbReference type="SAM" id="Phobius"/>
    </source>
</evidence>
<gene>
    <name evidence="2" type="ORF">LZZ85_17985</name>
</gene>
<feature type="transmembrane region" description="Helical" evidence="1">
    <location>
        <begin position="111"/>
        <end position="128"/>
    </location>
</feature>
<name>A0ABS9KV55_9BACT</name>
<evidence type="ECO:0000313" key="2">
    <source>
        <dbReference type="EMBL" id="MCG2616193.1"/>
    </source>
</evidence>
<keyword evidence="1" id="KW-0812">Transmembrane</keyword>
<reference evidence="2" key="1">
    <citation type="submission" date="2022-01" db="EMBL/GenBank/DDBJ databases">
        <authorList>
            <person name="Jo J.-H."/>
            <person name="Im W.-T."/>
        </authorList>
    </citation>
    <scope>NUCLEOTIDE SEQUENCE</scope>
    <source>
        <strain evidence="2">NA20</strain>
    </source>
</reference>
<keyword evidence="1" id="KW-1133">Transmembrane helix</keyword>
<keyword evidence="3" id="KW-1185">Reference proteome</keyword>
<feature type="transmembrane region" description="Helical" evidence="1">
    <location>
        <begin position="134"/>
        <end position="154"/>
    </location>
</feature>
<dbReference type="Proteomes" id="UP001165367">
    <property type="component" value="Unassembled WGS sequence"/>
</dbReference>
<evidence type="ECO:0000313" key="3">
    <source>
        <dbReference type="Proteomes" id="UP001165367"/>
    </source>
</evidence>
<protein>
    <recommendedName>
        <fullName evidence="4">DUF805 domain-containing protein</fullName>
    </recommendedName>
</protein>
<accession>A0ABS9KV55</accession>
<proteinExistence type="predicted"/>
<dbReference type="RefSeq" id="WP_237874731.1">
    <property type="nucleotide sequence ID" value="NZ_JAKLTR010000012.1"/>
</dbReference>
<sequence length="177" mass="19934">MDQKTAKKIIDDRRSEGKNDQQIYDELSGHFDNKKNLALLITGTASVQTRRQYKLYNNVLIGLLAITLLFRLIGAFSLVGEGEILGFIVSLVGILLPALFIYGFINYMGPMYKFCGFLTLLGIVQLIARWDNSILVIISLLILIPMAFLSFYLASKMFPKFSPGKLRKDENGAYLLN</sequence>
<feature type="transmembrane region" description="Helical" evidence="1">
    <location>
        <begin position="84"/>
        <end position="104"/>
    </location>
</feature>
<dbReference type="EMBL" id="JAKLTR010000012">
    <property type="protein sequence ID" value="MCG2616193.1"/>
    <property type="molecule type" value="Genomic_DNA"/>
</dbReference>
<organism evidence="2 3">
    <name type="scientific">Terrimonas ginsenosidimutans</name>
    <dbReference type="NCBI Taxonomy" id="2908004"/>
    <lineage>
        <taxon>Bacteria</taxon>
        <taxon>Pseudomonadati</taxon>
        <taxon>Bacteroidota</taxon>
        <taxon>Chitinophagia</taxon>
        <taxon>Chitinophagales</taxon>
        <taxon>Chitinophagaceae</taxon>
        <taxon>Terrimonas</taxon>
    </lineage>
</organism>